<dbReference type="GO" id="GO:0009252">
    <property type="term" value="P:peptidoglycan biosynthetic process"/>
    <property type="evidence" value="ECO:0007669"/>
    <property type="project" value="UniProtKB-UniPathway"/>
</dbReference>
<dbReference type="GO" id="GO:0008955">
    <property type="term" value="F:peptidoglycan glycosyltransferase activity"/>
    <property type="evidence" value="ECO:0007669"/>
    <property type="project" value="UniProtKB-EC"/>
</dbReference>
<keyword evidence="21" id="KW-1185">Reference proteome</keyword>
<keyword evidence="20" id="KW-0131">Cell cycle</keyword>
<organism evidence="20 21">
    <name type="scientific">Corynebacterium durum F0235</name>
    <dbReference type="NCBI Taxonomy" id="1035195"/>
    <lineage>
        <taxon>Bacteria</taxon>
        <taxon>Bacillati</taxon>
        <taxon>Actinomycetota</taxon>
        <taxon>Actinomycetes</taxon>
        <taxon>Mycobacteriales</taxon>
        <taxon>Corynebacteriaceae</taxon>
        <taxon>Corynebacterium</taxon>
    </lineage>
</organism>
<feature type="transmembrane region" description="Helical" evidence="19">
    <location>
        <begin position="293"/>
        <end position="311"/>
    </location>
</feature>
<sequence>MTTLANRVKPWALDLRSRPLLDYVVILGVVFILSGLGIVMVFSSSMAVSALQDDSPWSRVVRQGVMVVVGFIAMWMGLRVRPQSIRRWSSWLLVAAFALLILVLIPGIGTGKEQWGAQSWIGVGPISIQPSELAKVAIAVWGAAYLADQKTPAPWRENKFVRFTGVGIAMFGLIILQGDLGMGLTIASVIALVLFFSGIPIGYLVVSAVVGVLGLVGVAFSGGFRSSRITVYIDALLGHFDDTRDTAFQSYQGFLSLADGGATGVGVGQSRAKWFYLPEATNDFIFAVVGEELGLWGGAMLILLFGMLGYFGLRAARRNSDQFISLMAATLTTGVVVQAFINVAYVIGLAPVTGIQLPMISSGGTSAVITLASMGLLANCARHEPEAISAMQSYGRLSIDRLLRLPEPLTARPPRRGRQQRQPVTQRRPARPPRPQRQEPPRRVGPAEDRYYRRRS</sequence>
<evidence type="ECO:0000256" key="4">
    <source>
        <dbReference type="ARBA" id="ARBA00022679"/>
    </source>
</evidence>
<feature type="transmembrane region" description="Helical" evidence="19">
    <location>
        <begin position="60"/>
        <end position="78"/>
    </location>
</feature>
<evidence type="ECO:0000256" key="13">
    <source>
        <dbReference type="ARBA" id="ARBA00041185"/>
    </source>
</evidence>
<evidence type="ECO:0000256" key="10">
    <source>
        <dbReference type="ARBA" id="ARBA00032370"/>
    </source>
</evidence>
<dbReference type="eggNOG" id="COG0772">
    <property type="taxonomic scope" value="Bacteria"/>
</dbReference>
<evidence type="ECO:0000256" key="11">
    <source>
        <dbReference type="ARBA" id="ARBA00033270"/>
    </source>
</evidence>
<evidence type="ECO:0000256" key="16">
    <source>
        <dbReference type="ARBA" id="ARBA00049902"/>
    </source>
</evidence>
<evidence type="ECO:0000256" key="7">
    <source>
        <dbReference type="ARBA" id="ARBA00022984"/>
    </source>
</evidence>
<protein>
    <recommendedName>
        <fullName evidence="13">Probable peptidoglycan glycosyltransferase FtsW</fullName>
        <ecNumber evidence="15">2.4.99.28</ecNumber>
    </recommendedName>
    <alternativeName>
        <fullName evidence="14">Cell division protein FtsW</fullName>
    </alternativeName>
    <alternativeName>
        <fullName evidence="11">Cell wall polymerase</fullName>
    </alternativeName>
    <alternativeName>
        <fullName evidence="10">Peptidoglycan polymerase</fullName>
    </alternativeName>
</protein>
<dbReference type="InterPro" id="IPR018365">
    <property type="entry name" value="Cell_cycle_FtsW-rel_CS"/>
</dbReference>
<dbReference type="OrthoDB" id="9768187at2"/>
<dbReference type="PANTHER" id="PTHR30474">
    <property type="entry name" value="CELL CYCLE PROTEIN"/>
    <property type="match status" value="1"/>
</dbReference>
<dbReference type="HOGENOM" id="CLU_029243_0_0_11"/>
<dbReference type="EC" id="2.4.99.28" evidence="15"/>
<evidence type="ECO:0000256" key="2">
    <source>
        <dbReference type="ARBA" id="ARBA00004752"/>
    </source>
</evidence>
<comment type="pathway">
    <text evidence="2">Cell wall biogenesis; peptidoglycan biosynthesis.</text>
</comment>
<keyword evidence="5 19" id="KW-0812">Transmembrane</keyword>
<evidence type="ECO:0000256" key="1">
    <source>
        <dbReference type="ARBA" id="ARBA00004141"/>
    </source>
</evidence>
<evidence type="ECO:0000256" key="6">
    <source>
        <dbReference type="ARBA" id="ARBA00022960"/>
    </source>
</evidence>
<comment type="similarity">
    <text evidence="12">Belongs to the SEDS family. FtsW subfamily.</text>
</comment>
<feature type="transmembrane region" description="Helical" evidence="19">
    <location>
        <begin position="323"/>
        <end position="347"/>
    </location>
</feature>
<dbReference type="Pfam" id="PF01098">
    <property type="entry name" value="FTSW_RODA_SPOVE"/>
    <property type="match status" value="1"/>
</dbReference>
<dbReference type="STRING" id="1035195.HMPREF9997_01669"/>
<gene>
    <name evidence="20" type="ORF">HMPREF9997_01669</name>
</gene>
<keyword evidence="20" id="KW-0132">Cell division</keyword>
<feature type="transmembrane region" description="Helical" evidence="19">
    <location>
        <begin position="90"/>
        <end position="109"/>
    </location>
</feature>
<keyword evidence="7" id="KW-0573">Peptidoglycan synthesis</keyword>
<comment type="function">
    <text evidence="17">Peptidoglycan polymerase that is essential for cell division.</text>
</comment>
<dbReference type="GO" id="GO:0008360">
    <property type="term" value="P:regulation of cell shape"/>
    <property type="evidence" value="ECO:0007669"/>
    <property type="project" value="UniProtKB-KW"/>
</dbReference>
<evidence type="ECO:0000256" key="15">
    <source>
        <dbReference type="ARBA" id="ARBA00044770"/>
    </source>
</evidence>
<dbReference type="AlphaFoldDB" id="L1MFQ7"/>
<feature type="transmembrane region" description="Helical" evidence="19">
    <location>
        <begin position="168"/>
        <end position="196"/>
    </location>
</feature>
<keyword evidence="9 19" id="KW-0472">Membrane</keyword>
<dbReference type="GO" id="GO:0005886">
    <property type="term" value="C:plasma membrane"/>
    <property type="evidence" value="ECO:0007669"/>
    <property type="project" value="TreeGrafter"/>
</dbReference>
<dbReference type="GO" id="GO:0032153">
    <property type="term" value="C:cell division site"/>
    <property type="evidence" value="ECO:0007669"/>
    <property type="project" value="TreeGrafter"/>
</dbReference>
<dbReference type="PANTHER" id="PTHR30474:SF2">
    <property type="entry name" value="PEPTIDOGLYCAN GLYCOSYLTRANSFERASE FTSW-RELATED"/>
    <property type="match status" value="1"/>
</dbReference>
<dbReference type="UniPathway" id="UPA00219"/>
<evidence type="ECO:0000256" key="3">
    <source>
        <dbReference type="ARBA" id="ARBA00022676"/>
    </source>
</evidence>
<feature type="transmembrane region" description="Helical" evidence="19">
    <location>
        <begin position="203"/>
        <end position="224"/>
    </location>
</feature>
<proteinExistence type="inferred from homology"/>
<keyword evidence="3" id="KW-0328">Glycosyltransferase</keyword>
<evidence type="ECO:0000256" key="8">
    <source>
        <dbReference type="ARBA" id="ARBA00022989"/>
    </source>
</evidence>
<dbReference type="Proteomes" id="UP000010445">
    <property type="component" value="Unassembled WGS sequence"/>
</dbReference>
<comment type="catalytic activity">
    <reaction evidence="16">
        <text>[GlcNAc-(1-&gt;4)-Mur2Ac(oyl-L-Ala-gamma-D-Glu-L-Lys-D-Ala-D-Ala)](n)-di-trans,octa-cis-undecaprenyl diphosphate + beta-D-GlcNAc-(1-&gt;4)-Mur2Ac(oyl-L-Ala-gamma-D-Glu-L-Lys-D-Ala-D-Ala)-di-trans,octa-cis-undecaprenyl diphosphate = [GlcNAc-(1-&gt;4)-Mur2Ac(oyl-L-Ala-gamma-D-Glu-L-Lys-D-Ala-D-Ala)](n+1)-di-trans,octa-cis-undecaprenyl diphosphate + di-trans,octa-cis-undecaprenyl diphosphate + H(+)</text>
        <dbReference type="Rhea" id="RHEA:23708"/>
        <dbReference type="Rhea" id="RHEA-COMP:9602"/>
        <dbReference type="Rhea" id="RHEA-COMP:9603"/>
        <dbReference type="ChEBI" id="CHEBI:15378"/>
        <dbReference type="ChEBI" id="CHEBI:58405"/>
        <dbReference type="ChEBI" id="CHEBI:60033"/>
        <dbReference type="ChEBI" id="CHEBI:78435"/>
        <dbReference type="EC" id="2.4.99.28"/>
    </reaction>
</comment>
<name>L1MFQ7_9CORY</name>
<evidence type="ECO:0000256" key="12">
    <source>
        <dbReference type="ARBA" id="ARBA00038053"/>
    </source>
</evidence>
<feature type="region of interest" description="Disordered" evidence="18">
    <location>
        <begin position="408"/>
        <end position="456"/>
    </location>
</feature>
<dbReference type="GO" id="GO:0051301">
    <property type="term" value="P:cell division"/>
    <property type="evidence" value="ECO:0007669"/>
    <property type="project" value="UniProtKB-KW"/>
</dbReference>
<dbReference type="InterPro" id="IPR001182">
    <property type="entry name" value="FtsW/RodA"/>
</dbReference>
<feature type="compositionally biased region" description="Basic and acidic residues" evidence="18">
    <location>
        <begin position="436"/>
        <end position="456"/>
    </location>
</feature>
<comment type="subcellular location">
    <subcellularLocation>
        <location evidence="1">Membrane</location>
        <topology evidence="1">Multi-pass membrane protein</topology>
    </subcellularLocation>
</comment>
<dbReference type="EMBL" id="AMEM01000022">
    <property type="protein sequence ID" value="EKX89766.1"/>
    <property type="molecule type" value="Genomic_DNA"/>
</dbReference>
<dbReference type="GO" id="GO:0015648">
    <property type="term" value="F:lipid-linked peptidoglycan transporter activity"/>
    <property type="evidence" value="ECO:0007669"/>
    <property type="project" value="TreeGrafter"/>
</dbReference>
<feature type="transmembrane region" description="Helical" evidence="19">
    <location>
        <begin position="359"/>
        <end position="381"/>
    </location>
</feature>
<evidence type="ECO:0000313" key="20">
    <source>
        <dbReference type="EMBL" id="EKX89766.1"/>
    </source>
</evidence>
<feature type="transmembrane region" description="Helical" evidence="19">
    <location>
        <begin position="20"/>
        <end position="48"/>
    </location>
</feature>
<evidence type="ECO:0000256" key="5">
    <source>
        <dbReference type="ARBA" id="ARBA00022692"/>
    </source>
</evidence>
<evidence type="ECO:0000256" key="14">
    <source>
        <dbReference type="ARBA" id="ARBA00041418"/>
    </source>
</evidence>
<dbReference type="RefSeq" id="WP_006063898.1">
    <property type="nucleotide sequence ID" value="NZ_KB290831.1"/>
</dbReference>
<keyword evidence="6" id="KW-0133">Cell shape</keyword>
<accession>L1MFQ7</accession>
<evidence type="ECO:0000256" key="17">
    <source>
        <dbReference type="ARBA" id="ARBA00049966"/>
    </source>
</evidence>
<evidence type="ECO:0000313" key="21">
    <source>
        <dbReference type="Proteomes" id="UP000010445"/>
    </source>
</evidence>
<evidence type="ECO:0000256" key="9">
    <source>
        <dbReference type="ARBA" id="ARBA00023136"/>
    </source>
</evidence>
<dbReference type="PROSITE" id="PS00428">
    <property type="entry name" value="FTSW_RODA_SPOVE"/>
    <property type="match status" value="1"/>
</dbReference>
<dbReference type="PATRIC" id="fig|1035195.3.peg.1508"/>
<keyword evidence="8 19" id="KW-1133">Transmembrane helix</keyword>
<reference evidence="20 21" key="1">
    <citation type="submission" date="2012-05" db="EMBL/GenBank/DDBJ databases">
        <authorList>
            <person name="Weinstock G."/>
            <person name="Sodergren E."/>
            <person name="Lobos E.A."/>
            <person name="Fulton L."/>
            <person name="Fulton R."/>
            <person name="Courtney L."/>
            <person name="Fronick C."/>
            <person name="O'Laughlin M."/>
            <person name="Godfrey J."/>
            <person name="Wilson R.M."/>
            <person name="Miner T."/>
            <person name="Farmer C."/>
            <person name="Delehaunty K."/>
            <person name="Cordes M."/>
            <person name="Minx P."/>
            <person name="Tomlinson C."/>
            <person name="Chen J."/>
            <person name="Wollam A."/>
            <person name="Pepin K.H."/>
            <person name="Bhonagiri V."/>
            <person name="Zhang X."/>
            <person name="Suruliraj S."/>
            <person name="Warren W."/>
            <person name="Mitreva M."/>
            <person name="Mardis E.R."/>
            <person name="Wilson R.K."/>
        </authorList>
    </citation>
    <scope>NUCLEOTIDE SEQUENCE [LARGE SCALE GENOMIC DNA]</scope>
    <source>
        <strain evidence="20 21">F0235</strain>
    </source>
</reference>
<keyword evidence="4" id="KW-0808">Transferase</keyword>
<evidence type="ECO:0000256" key="19">
    <source>
        <dbReference type="SAM" id="Phobius"/>
    </source>
</evidence>
<evidence type="ECO:0000256" key="18">
    <source>
        <dbReference type="SAM" id="MobiDB-lite"/>
    </source>
</evidence>
<comment type="caution">
    <text evidence="20">The sequence shown here is derived from an EMBL/GenBank/DDBJ whole genome shotgun (WGS) entry which is preliminary data.</text>
</comment>